<dbReference type="Proteomes" id="UP000027265">
    <property type="component" value="Unassembled WGS sequence"/>
</dbReference>
<evidence type="ECO:0000313" key="1">
    <source>
        <dbReference type="EMBL" id="KDQ57303.1"/>
    </source>
</evidence>
<reference evidence="2" key="1">
    <citation type="journal article" date="2014" name="Proc. Natl. Acad. Sci. U.S.A.">
        <title>Extensive sampling of basidiomycete genomes demonstrates inadequacy of the white-rot/brown-rot paradigm for wood decay fungi.</title>
        <authorList>
            <person name="Riley R."/>
            <person name="Salamov A.A."/>
            <person name="Brown D.W."/>
            <person name="Nagy L.G."/>
            <person name="Floudas D."/>
            <person name="Held B.W."/>
            <person name="Levasseur A."/>
            <person name="Lombard V."/>
            <person name="Morin E."/>
            <person name="Otillar R."/>
            <person name="Lindquist E.A."/>
            <person name="Sun H."/>
            <person name="LaButti K.M."/>
            <person name="Schmutz J."/>
            <person name="Jabbour D."/>
            <person name="Luo H."/>
            <person name="Baker S.E."/>
            <person name="Pisabarro A.G."/>
            <person name="Walton J.D."/>
            <person name="Blanchette R.A."/>
            <person name="Henrissat B."/>
            <person name="Martin F."/>
            <person name="Cullen D."/>
            <person name="Hibbett D.S."/>
            <person name="Grigoriev I.V."/>
        </authorList>
    </citation>
    <scope>NUCLEOTIDE SEQUENCE [LARGE SCALE GENOMIC DNA]</scope>
    <source>
        <strain evidence="2">MUCL 33604</strain>
    </source>
</reference>
<keyword evidence="2" id="KW-1185">Reference proteome</keyword>
<gene>
    <name evidence="1" type="ORF">JAAARDRAFT_107435</name>
</gene>
<protein>
    <submittedName>
        <fullName evidence="1">Uncharacterized protein</fullName>
    </submittedName>
</protein>
<dbReference type="AlphaFoldDB" id="A0A067PR59"/>
<accession>A0A067PR59</accession>
<feature type="non-terminal residue" evidence="1">
    <location>
        <position position="128"/>
    </location>
</feature>
<sequence length="128" mass="14110">AAFDHLECDTSSPAGCQRCAPKTPTICCDLCKPDAFTHLKTTTSISASKTMRKSHIKPYNTGSQEISLRSALLTWHDEKARLKFPSAVFTNFGGNLVMTTSVIQRVVDCAQSSKLASKEDLCRELAWR</sequence>
<proteinExistence type="predicted"/>
<feature type="non-terminal residue" evidence="1">
    <location>
        <position position="1"/>
    </location>
</feature>
<dbReference type="OrthoDB" id="2803597at2759"/>
<evidence type="ECO:0000313" key="2">
    <source>
        <dbReference type="Proteomes" id="UP000027265"/>
    </source>
</evidence>
<dbReference type="InParanoid" id="A0A067PR59"/>
<organism evidence="1 2">
    <name type="scientific">Jaapia argillacea MUCL 33604</name>
    <dbReference type="NCBI Taxonomy" id="933084"/>
    <lineage>
        <taxon>Eukaryota</taxon>
        <taxon>Fungi</taxon>
        <taxon>Dikarya</taxon>
        <taxon>Basidiomycota</taxon>
        <taxon>Agaricomycotina</taxon>
        <taxon>Agaricomycetes</taxon>
        <taxon>Agaricomycetidae</taxon>
        <taxon>Jaapiales</taxon>
        <taxon>Jaapiaceae</taxon>
        <taxon>Jaapia</taxon>
    </lineage>
</organism>
<dbReference type="HOGENOM" id="CLU_130748_0_0_1"/>
<dbReference type="EMBL" id="KL197720">
    <property type="protein sequence ID" value="KDQ57303.1"/>
    <property type="molecule type" value="Genomic_DNA"/>
</dbReference>
<name>A0A067PR59_9AGAM</name>